<feature type="compositionally biased region" description="Polar residues" evidence="1">
    <location>
        <begin position="200"/>
        <end position="215"/>
    </location>
</feature>
<feature type="compositionally biased region" description="Low complexity" evidence="1">
    <location>
        <begin position="137"/>
        <end position="150"/>
    </location>
</feature>
<dbReference type="OrthoDB" id="10417439at2759"/>
<feature type="chain" id="PRO_5003795070" evidence="2">
    <location>
        <begin position="20"/>
        <end position="1730"/>
    </location>
</feature>
<dbReference type="PANTHER" id="PTHR24216">
    <property type="entry name" value="PAXILLIN-RELATED"/>
    <property type="match status" value="1"/>
</dbReference>
<protein>
    <submittedName>
        <fullName evidence="3">Uncharacterized protein</fullName>
    </submittedName>
</protein>
<sequence length="1730" mass="196033">MKVIYYLLTLLALIHIDLAVCPFTRPYFDPSNPGGVASKPEPPKPPDPSQTNVKSRSAIFELDSDNESQKGAEVSPKRISTAQTTPDPESGVEVEPSPRRSPAPVAVAAPQPGPDLQSGSVPRKSVQPVAALPKLSPVAAPQARPAGQPASKSFELESEGESDLEVVTPSSRAPSSQPVQAQTQPSVPRGPQPRAVPVEAQTTAHTNTPDSTTQPIPRAPPSPNQPQFITIELNNKKSNKYYTYAWDQYKYAHLFIPKTPYIINKVTDNTVVPWQYQGGKYPNEVRIAFDKDDNPSLELSFPADDVNFDTKFITIELRNKRSDDTYAYLWDQNKYAHVFIPRSPFIVNNITDSGNVAWTYNGGKYPKEIRIAFDQQNNPSLELDFDSDSEAEPQPSPVAAPQARPAGQPASKSFELESEGESDLEVVTPSSRAPSSQPVQAQSQPSAVQQNSESGSRLPAPQPLKQKIPQKGQTQLVSVDITHYASTNEVDYSYFQVEDIHRFLCKEGFLIYELKKGDRVKWRYQQGEYPNRVLLLKDENNAPVIRVLAPNDYDPSEPTGLPSPKFISVDITHYASTNEIDYSYFQVEDIHRFLCKEGFLIYELKKGDRVKWRYQQGEYPNRVLLLKDENAPVIRVLAPNDYDPSEPTGLPSPKFISVDITHYASTNEIDYSYFQVEDIHRFLCKEGFLIYELKKGDRVKWRYQQGEYPNRVLLLKDENNAPVIRVLAPNDYDPSEPTGLPSPKFISVDITHYASTNEIDYSYFQVEDIHRFLCKEGFLIYELKKGDRVKWRYQQGEYPNRVLLLKDENAPVIRVLAPNDYDPSEPTGLPSPKFISVDITHYASTNEIDYSYFQVEDIHRFLCKEGFLIYELKKGDRVKWRYQQGEYPNRVLLLKDENAPVIRVLAPNDYEPNEPVYQIPTPAPVEPEPEYETGLITANVDIYQSTDTIEYTYDPAIDAHTFKSRGSLLFNKVVRNGKVIWLPKNNRYGNRVVIKMSPDGSYKAKMHYPDDVPTPEMAAPTVPEEPVGVPSPVPARAPIDLESDVEVEPKPRIEPIMPQPGVEPVGIQPIGVLPTLVKPSDVSVSLDTEEGIPVAPREEPIIPKEQDVAEKVFETSEKFVYEPDPNVTPDFSSKAPINLNIKSTSSTVSYNYNKDKCKKTKIYSALSGYGFATVKYGGTCCSSEKSIWVAKGDKQYGKKVEIIDYWYLDMKELNIYLYDATKRKFFKNYEDPWTEIDMSKLNPKTMNITMTQESYFHTNSREDRYQIYVAKHPFVFNKVIQWRYPGIWKEYPVWSTYDSEEYASEIFRDGVGCSSIKNVTMRLLNGDYRHVKMVNGVWVKKSSYLDLDLNLKKSTFEFTYSKNKNSHTYETNFDFLFTKILIRKGSSCCKKETIIWEKMDNNQLANKVVFTKYIYDHMYDLIIYFHDGSKKMFIKNQKKYWTEVNLAKKYSIYLNIEALKDTYFYTYKRDRGYGTFEAKNPFVFSSLVEFKRIGNGTKMVWQARNPNEYAVKVVIDGSRRCTYTKNATLHLVTGKSLRLTRTGSLGCTPSFCCFFTLGLFNCCAKTWEQEHTIAITKPVASTQDKDEGAQQKTSFDIDDDVIGIPATTSPVPDPTNVTHVQKTSNVLDDDDVGGVTVGMPVLPGVMNYASEQQNSFVLDEDDVGGVTVGMPVFPGVTNKSNEQQNSFVLEDDVESIAATTPGTNDFTNEVYNQPNAFDFDDDGVGELIQI</sequence>
<feature type="compositionally biased region" description="Polar residues" evidence="1">
    <location>
        <begin position="78"/>
        <end position="87"/>
    </location>
</feature>
<dbReference type="GeneID" id="20716841"/>
<feature type="region of interest" description="Disordered" evidence="1">
    <location>
        <begin position="379"/>
        <end position="472"/>
    </location>
</feature>
<dbReference type="Proteomes" id="UP000003786">
    <property type="component" value="Chromosome 4"/>
</dbReference>
<evidence type="ECO:0000313" key="3">
    <source>
        <dbReference type="EMBL" id="BAM42432.1"/>
    </source>
</evidence>
<feature type="region of interest" description="Disordered" evidence="1">
    <location>
        <begin position="31"/>
        <end position="225"/>
    </location>
</feature>
<feature type="compositionally biased region" description="Polar residues" evidence="1">
    <location>
        <begin position="168"/>
        <end position="186"/>
    </location>
</feature>
<feature type="compositionally biased region" description="Low complexity" evidence="1">
    <location>
        <begin position="397"/>
        <end position="410"/>
    </location>
</feature>
<feature type="compositionally biased region" description="Low complexity" evidence="1">
    <location>
        <begin position="429"/>
        <end position="450"/>
    </location>
</feature>
<dbReference type="RefSeq" id="XP_009692733.1">
    <property type="nucleotide sequence ID" value="XM_009694438.1"/>
</dbReference>
<keyword evidence="4" id="KW-1185">Reference proteome</keyword>
<evidence type="ECO:0000256" key="1">
    <source>
        <dbReference type="SAM" id="MobiDB-lite"/>
    </source>
</evidence>
<reference evidence="3 4" key="1">
    <citation type="journal article" date="2012" name="MBio">
        <title>Comparative genome analysis of three eukaryotic parasites with differing abilities to transform leukocytes reveals key mediators of Theileria-induced leukocyte transformation.</title>
        <authorList>
            <person name="Hayashida K."/>
            <person name="Hara Y."/>
            <person name="Abe T."/>
            <person name="Yamasaki C."/>
            <person name="Toyoda A."/>
            <person name="Kosuge T."/>
            <person name="Suzuki Y."/>
            <person name="Sato Y."/>
            <person name="Kawashima S."/>
            <person name="Katayama T."/>
            <person name="Wakaguri H."/>
            <person name="Inoue N."/>
            <person name="Homma K."/>
            <person name="Tada-Umezaki M."/>
            <person name="Yagi Y."/>
            <person name="Fujii Y."/>
            <person name="Habara T."/>
            <person name="Kanehisa M."/>
            <person name="Watanabe H."/>
            <person name="Ito K."/>
            <person name="Gojobori T."/>
            <person name="Sugawara H."/>
            <person name="Imanishi T."/>
            <person name="Weir W."/>
            <person name="Gardner M."/>
            <person name="Pain A."/>
            <person name="Shiels B."/>
            <person name="Hattori M."/>
            <person name="Nene V."/>
            <person name="Sugimoto C."/>
        </authorList>
    </citation>
    <scope>NUCLEOTIDE SEQUENCE [LARGE SCALE GENOMIC DNA]</scope>
    <source>
        <strain evidence="3 4">Shintoku</strain>
    </source>
</reference>
<gene>
    <name evidence="3" type="ORF">TOT_040000799</name>
</gene>
<dbReference type="InterPro" id="IPR007480">
    <property type="entry name" value="DUF529"/>
</dbReference>
<evidence type="ECO:0000313" key="4">
    <source>
        <dbReference type="Proteomes" id="UP000003786"/>
    </source>
</evidence>
<dbReference type="VEuPathDB" id="PiroplasmaDB:TOT_040000799"/>
<dbReference type="EMBL" id="AP011949">
    <property type="protein sequence ID" value="BAM42432.1"/>
    <property type="molecule type" value="Genomic_DNA"/>
</dbReference>
<proteinExistence type="predicted"/>
<dbReference type="KEGG" id="tot:TOT_040000799"/>
<feature type="compositionally biased region" description="Low complexity" evidence="1">
    <location>
        <begin position="100"/>
        <end position="110"/>
    </location>
</feature>
<name>J7MCC9_THEOR</name>
<dbReference type="Pfam" id="PF04385">
    <property type="entry name" value="FAINT"/>
    <property type="match status" value="1"/>
</dbReference>
<keyword evidence="2" id="KW-0732">Signal</keyword>
<dbReference type="STRING" id="869250.J7MCC9"/>
<organism evidence="3 4">
    <name type="scientific">Theileria orientalis strain Shintoku</name>
    <dbReference type="NCBI Taxonomy" id="869250"/>
    <lineage>
        <taxon>Eukaryota</taxon>
        <taxon>Sar</taxon>
        <taxon>Alveolata</taxon>
        <taxon>Apicomplexa</taxon>
        <taxon>Aconoidasida</taxon>
        <taxon>Piroplasmida</taxon>
        <taxon>Theileriidae</taxon>
        <taxon>Theileria</taxon>
    </lineage>
</organism>
<dbReference type="PANTHER" id="PTHR24216:SF65">
    <property type="entry name" value="PAXILLIN-LIKE PROTEIN 1"/>
    <property type="match status" value="1"/>
</dbReference>
<accession>J7MCC9</accession>
<feature type="signal peptide" evidence="2">
    <location>
        <begin position="1"/>
        <end position="19"/>
    </location>
</feature>
<evidence type="ECO:0000256" key="2">
    <source>
        <dbReference type="SAM" id="SignalP"/>
    </source>
</evidence>